<keyword evidence="3 5" id="KW-1133">Transmembrane helix</keyword>
<dbReference type="SUPFAM" id="SSF103473">
    <property type="entry name" value="MFS general substrate transporter"/>
    <property type="match status" value="1"/>
</dbReference>
<feature type="transmembrane region" description="Helical" evidence="5">
    <location>
        <begin position="170"/>
        <end position="188"/>
    </location>
</feature>
<reference evidence="7" key="1">
    <citation type="submission" date="2019-08" db="EMBL/GenBank/DDBJ databases">
        <title>The improved chromosome-level genome for the pearl oyster Pinctada fucata martensii using PacBio sequencing and Hi-C.</title>
        <authorList>
            <person name="Zheng Z."/>
        </authorList>
    </citation>
    <scope>NUCLEOTIDE SEQUENCE</scope>
    <source>
        <strain evidence="7">ZZ-2019</strain>
        <tissue evidence="7">Adductor muscle</tissue>
    </source>
</reference>
<feature type="transmembrane region" description="Helical" evidence="5">
    <location>
        <begin position="128"/>
        <end position="150"/>
    </location>
</feature>
<protein>
    <recommendedName>
        <fullName evidence="9">Proton-coupled folate transporter-like protein</fullName>
    </recommendedName>
</protein>
<proteinExistence type="predicted"/>
<sequence>MFAVCSFNFLMVDLIFFLYKTGESMLDATIRPYIVRTVCREVFPANETTCINLDSYPVLEDYVQSVSASYLIYYRILVNIPAVILGLLCGTYSDRYGRKIPIMLPSLGSVFAVLLYMCSLVTPDARMVLILAGAGIQGMFGKSSVITMGVNSIITDMSDREERTQRLGKLLAMNFFGLFAGSLLSGLFQDLLDVNATFVFVVLLHASTVLCTVIFLRETIEHPNKKVDFEHDRKKSECLAMFNPANIKDALYVLCKPRKGNARIVIILLFLVSLANQTCKVGEMDITLLFVTRSPFNWPKSWYGYLLSLDYAVMGICLFIFLPFLTSVCKFSDGGIILVGISCKIVRLVWAGVSGQTWMVFVSVIIGAFAGMITSAIRSLLSKAVNEDEAGKIFSLLACAETASKLIGVLIFINLYSATAFFYPGLSYLIVGALYLIMFSLIGIFFKEFKEIGSEDLTMLFKEQQTYGSSKKTVFGETKNGRLPIVDELNENDPGYAAPLPAGTP</sequence>
<dbReference type="EMBL" id="VSWD01000013">
    <property type="protein sequence ID" value="KAK3084132.1"/>
    <property type="molecule type" value="Genomic_DNA"/>
</dbReference>
<dbReference type="PANTHER" id="PTHR23507:SF1">
    <property type="entry name" value="FI18259P1-RELATED"/>
    <property type="match status" value="1"/>
</dbReference>
<feature type="transmembrane region" description="Helical" evidence="5">
    <location>
        <begin position="264"/>
        <end position="282"/>
    </location>
</feature>
<dbReference type="InterPro" id="IPR036259">
    <property type="entry name" value="MFS_trans_sf"/>
</dbReference>
<feature type="transmembrane region" description="Helical" evidence="5">
    <location>
        <begin position="425"/>
        <end position="446"/>
    </location>
</feature>
<gene>
    <name evidence="6" type="ORF">FSP39_008768</name>
    <name evidence="7" type="ORF">FSP39_010770</name>
</gene>
<dbReference type="EMBL" id="VSWD01000013">
    <property type="protein sequence ID" value="KAK3084261.1"/>
    <property type="molecule type" value="Genomic_DNA"/>
</dbReference>
<evidence type="ECO:0000313" key="6">
    <source>
        <dbReference type="EMBL" id="KAK3084132.1"/>
    </source>
</evidence>
<evidence type="ECO:0000256" key="2">
    <source>
        <dbReference type="ARBA" id="ARBA00022692"/>
    </source>
</evidence>
<dbReference type="AlphaFoldDB" id="A0AA89BJ68"/>
<feature type="transmembrane region" description="Helical" evidence="5">
    <location>
        <begin position="334"/>
        <end position="353"/>
    </location>
</feature>
<dbReference type="Proteomes" id="UP001186944">
    <property type="component" value="Unassembled WGS sequence"/>
</dbReference>
<keyword evidence="4 5" id="KW-0472">Membrane</keyword>
<evidence type="ECO:0000313" key="8">
    <source>
        <dbReference type="Proteomes" id="UP001186944"/>
    </source>
</evidence>
<accession>A0AA89BJ68</accession>
<keyword evidence="2 5" id="KW-0812">Transmembrane</keyword>
<organism evidence="7 8">
    <name type="scientific">Pinctada imbricata</name>
    <name type="common">Atlantic pearl-oyster</name>
    <name type="synonym">Pinctada martensii</name>
    <dbReference type="NCBI Taxonomy" id="66713"/>
    <lineage>
        <taxon>Eukaryota</taxon>
        <taxon>Metazoa</taxon>
        <taxon>Spiralia</taxon>
        <taxon>Lophotrochozoa</taxon>
        <taxon>Mollusca</taxon>
        <taxon>Bivalvia</taxon>
        <taxon>Autobranchia</taxon>
        <taxon>Pteriomorphia</taxon>
        <taxon>Pterioida</taxon>
        <taxon>Pterioidea</taxon>
        <taxon>Pteriidae</taxon>
        <taxon>Pinctada</taxon>
    </lineage>
</organism>
<evidence type="ECO:0000256" key="5">
    <source>
        <dbReference type="SAM" id="Phobius"/>
    </source>
</evidence>
<feature type="transmembrane region" description="Helical" evidence="5">
    <location>
        <begin position="72"/>
        <end position="90"/>
    </location>
</feature>
<feature type="transmembrane region" description="Helical" evidence="5">
    <location>
        <begin position="302"/>
        <end position="322"/>
    </location>
</feature>
<name>A0AA89BJ68_PINIB</name>
<dbReference type="GO" id="GO:0022857">
    <property type="term" value="F:transmembrane transporter activity"/>
    <property type="evidence" value="ECO:0007669"/>
    <property type="project" value="InterPro"/>
</dbReference>
<evidence type="ECO:0000256" key="1">
    <source>
        <dbReference type="ARBA" id="ARBA00004141"/>
    </source>
</evidence>
<evidence type="ECO:0000256" key="3">
    <source>
        <dbReference type="ARBA" id="ARBA00022989"/>
    </source>
</evidence>
<feature type="transmembrane region" description="Helical" evidence="5">
    <location>
        <begin position="359"/>
        <end position="381"/>
    </location>
</feature>
<evidence type="ECO:0000256" key="4">
    <source>
        <dbReference type="ARBA" id="ARBA00023136"/>
    </source>
</evidence>
<comment type="subcellular location">
    <subcellularLocation>
        <location evidence="1">Membrane</location>
        <topology evidence="1">Multi-pass membrane protein</topology>
    </subcellularLocation>
</comment>
<dbReference type="InterPro" id="IPR011701">
    <property type="entry name" value="MFS"/>
</dbReference>
<keyword evidence="8" id="KW-1185">Reference proteome</keyword>
<evidence type="ECO:0008006" key="9">
    <source>
        <dbReference type="Google" id="ProtNLM"/>
    </source>
</evidence>
<feature type="transmembrane region" description="Helical" evidence="5">
    <location>
        <begin position="102"/>
        <end position="122"/>
    </location>
</feature>
<feature type="transmembrane region" description="Helical" evidence="5">
    <location>
        <begin position="393"/>
        <end position="413"/>
    </location>
</feature>
<dbReference type="Pfam" id="PF07690">
    <property type="entry name" value="MFS_1"/>
    <property type="match status" value="1"/>
</dbReference>
<evidence type="ECO:0000313" key="7">
    <source>
        <dbReference type="EMBL" id="KAK3084261.1"/>
    </source>
</evidence>
<feature type="transmembrane region" description="Helical" evidence="5">
    <location>
        <begin position="194"/>
        <end position="216"/>
    </location>
</feature>
<comment type="caution">
    <text evidence="7">The sequence shown here is derived from an EMBL/GenBank/DDBJ whole genome shotgun (WGS) entry which is preliminary data.</text>
</comment>
<dbReference type="GO" id="GO:0016020">
    <property type="term" value="C:membrane"/>
    <property type="evidence" value="ECO:0007669"/>
    <property type="project" value="UniProtKB-SubCell"/>
</dbReference>
<dbReference type="Gene3D" id="1.20.1250.20">
    <property type="entry name" value="MFS general substrate transporter like domains"/>
    <property type="match status" value="1"/>
</dbReference>
<dbReference type="PANTHER" id="PTHR23507">
    <property type="entry name" value="ZGC:174356"/>
    <property type="match status" value="1"/>
</dbReference>